<feature type="compositionally biased region" description="Polar residues" evidence="1">
    <location>
        <begin position="1"/>
        <end position="10"/>
    </location>
</feature>
<feature type="region of interest" description="Disordered" evidence="1">
    <location>
        <begin position="108"/>
        <end position="162"/>
    </location>
</feature>
<dbReference type="FunCoup" id="A0A6I8NR11">
    <property type="interactions" value="1"/>
</dbReference>
<reference evidence="3 4" key="1">
    <citation type="journal article" date="2008" name="Nature">
        <title>Genome analysis of the platypus reveals unique signatures of evolution.</title>
        <authorList>
            <person name="Warren W.C."/>
            <person name="Hillier L.W."/>
            <person name="Marshall Graves J.A."/>
            <person name="Birney E."/>
            <person name="Ponting C.P."/>
            <person name="Grutzner F."/>
            <person name="Belov K."/>
            <person name="Miller W."/>
            <person name="Clarke L."/>
            <person name="Chinwalla A.T."/>
            <person name="Yang S.P."/>
            <person name="Heger A."/>
            <person name="Locke D.P."/>
            <person name="Miethke P."/>
            <person name="Waters P.D."/>
            <person name="Veyrunes F."/>
            <person name="Fulton L."/>
            <person name="Fulton B."/>
            <person name="Graves T."/>
            <person name="Wallis J."/>
            <person name="Puente X.S."/>
            <person name="Lopez-Otin C."/>
            <person name="Ordonez G.R."/>
            <person name="Eichler E.E."/>
            <person name="Chen L."/>
            <person name="Cheng Z."/>
            <person name="Deakin J.E."/>
            <person name="Alsop A."/>
            <person name="Thompson K."/>
            <person name="Kirby P."/>
            <person name="Papenfuss A.T."/>
            <person name="Wakefield M.J."/>
            <person name="Olender T."/>
            <person name="Lancet D."/>
            <person name="Huttley G.A."/>
            <person name="Smit A.F."/>
            <person name="Pask A."/>
            <person name="Temple-Smith P."/>
            <person name="Batzer M.A."/>
            <person name="Walker J.A."/>
            <person name="Konkel M.K."/>
            <person name="Harris R.S."/>
            <person name="Whittington C.M."/>
            <person name="Wong E.S."/>
            <person name="Gemmell N.J."/>
            <person name="Buschiazzo E."/>
            <person name="Vargas Jentzsch I.M."/>
            <person name="Merkel A."/>
            <person name="Schmitz J."/>
            <person name="Zemann A."/>
            <person name="Churakov G."/>
            <person name="Kriegs J.O."/>
            <person name="Brosius J."/>
            <person name="Murchison E.P."/>
            <person name="Sachidanandam R."/>
            <person name="Smith C."/>
            <person name="Hannon G.J."/>
            <person name="Tsend-Ayush E."/>
            <person name="McMillan D."/>
            <person name="Attenborough R."/>
            <person name="Rens W."/>
            <person name="Ferguson-Smith M."/>
            <person name="Lefevre C.M."/>
            <person name="Sharp J.A."/>
            <person name="Nicholas K.R."/>
            <person name="Ray D.A."/>
            <person name="Kube M."/>
            <person name="Reinhardt R."/>
            <person name="Pringle T.H."/>
            <person name="Taylor J."/>
            <person name="Jones R.C."/>
            <person name="Nixon B."/>
            <person name="Dacheux J.L."/>
            <person name="Niwa H."/>
            <person name="Sekita Y."/>
            <person name="Huang X."/>
            <person name="Stark A."/>
            <person name="Kheradpour P."/>
            <person name="Kellis M."/>
            <person name="Flicek P."/>
            <person name="Chen Y."/>
            <person name="Webber C."/>
            <person name="Hardison R."/>
            <person name="Nelson J."/>
            <person name="Hallsworth-Pepin K."/>
            <person name="Delehaunty K."/>
            <person name="Markovic C."/>
            <person name="Minx P."/>
            <person name="Feng Y."/>
            <person name="Kremitzki C."/>
            <person name="Mitreva M."/>
            <person name="Glasscock J."/>
            <person name="Wylie T."/>
            <person name="Wohldmann P."/>
            <person name="Thiru P."/>
            <person name="Nhan M.N."/>
            <person name="Pohl C.S."/>
            <person name="Smith S.M."/>
            <person name="Hou S."/>
            <person name="Nefedov M."/>
            <person name="de Jong P.J."/>
            <person name="Renfree M.B."/>
            <person name="Mardis E.R."/>
            <person name="Wilson R.K."/>
        </authorList>
    </citation>
    <scope>NUCLEOTIDE SEQUENCE [LARGE SCALE GENOMIC DNA]</scope>
    <source>
        <strain evidence="3 4">Glennie</strain>
    </source>
</reference>
<dbReference type="OMA" id="MYQPEAN"/>
<sequence length="162" mass="17378">MYQPETNPSFPFSAHDNKHSLQDSGEYFDSGLGRRKVTPVRRQHNSNSSRFWKDESVSGCFRGSTTYQVAFVAQGPVPDWGRRRFPQHHGQRWAALPPRPAPGCCPLPGCGPTPSCPPTPARGPTGIAGGEPQEPKPGRPVADGDPEAAGTPGAAPRDEALL</sequence>
<dbReference type="Pfam" id="PF15115">
    <property type="entry name" value="HDNR"/>
    <property type="match status" value="1"/>
</dbReference>
<dbReference type="GeneTree" id="ENSGT00950000183683"/>
<dbReference type="Proteomes" id="UP000002279">
    <property type="component" value="Chromosome 3"/>
</dbReference>
<reference evidence="3" key="3">
    <citation type="submission" date="2025-09" db="UniProtKB">
        <authorList>
            <consortium name="Ensembl"/>
        </authorList>
    </citation>
    <scope>IDENTIFICATION</scope>
    <source>
        <strain evidence="3">Glennie</strain>
    </source>
</reference>
<feature type="compositionally biased region" description="Basic residues" evidence="1">
    <location>
        <begin position="33"/>
        <end position="44"/>
    </location>
</feature>
<protein>
    <submittedName>
        <fullName evidence="3">Testis expressed 36</fullName>
    </submittedName>
</protein>
<dbReference type="CTD" id="387718"/>
<dbReference type="PANTHER" id="PTHR35440:SF1">
    <property type="entry name" value="TESTIS-EXPRESSED PROTEIN 36"/>
    <property type="match status" value="1"/>
</dbReference>
<name>A0A6I8NR11_ORNAN</name>
<feature type="region of interest" description="Disordered" evidence="1">
    <location>
        <begin position="1"/>
        <end position="49"/>
    </location>
</feature>
<evidence type="ECO:0000313" key="4">
    <source>
        <dbReference type="Proteomes" id="UP000002279"/>
    </source>
</evidence>
<feature type="domain" description="Domain of unknown function with conserved HDNR motif" evidence="2">
    <location>
        <begin position="6"/>
        <end position="93"/>
    </location>
</feature>
<keyword evidence="4" id="KW-1185">Reference proteome</keyword>
<evidence type="ECO:0000313" key="3">
    <source>
        <dbReference type="Ensembl" id="ENSOANP00000043356.1"/>
    </source>
</evidence>
<dbReference type="PANTHER" id="PTHR35440">
    <property type="entry name" value="TESTIS-EXPRESSED PROTEIN 36"/>
    <property type="match status" value="1"/>
</dbReference>
<dbReference type="GeneID" id="114810227"/>
<dbReference type="InParanoid" id="A0A6I8NR11"/>
<dbReference type="Bgee" id="ENSOANG00000047953">
    <property type="expression patterns" value="Expressed in testis"/>
</dbReference>
<dbReference type="Ensembl" id="ENSOANT00000060752.1">
    <property type="protein sequence ID" value="ENSOANP00000043356.1"/>
    <property type="gene ID" value="ENSOANG00000047953.1"/>
</dbReference>
<dbReference type="InterPro" id="IPR029369">
    <property type="entry name" value="HDNR"/>
</dbReference>
<dbReference type="AlphaFoldDB" id="A0A6I8NR11"/>
<accession>A0A6I8NR11</accession>
<proteinExistence type="predicted"/>
<dbReference type="RefSeq" id="XP_028916995.1">
    <property type="nucleotide sequence ID" value="XM_029061162.2"/>
</dbReference>
<reference evidence="3" key="2">
    <citation type="submission" date="2025-08" db="UniProtKB">
        <authorList>
            <consortium name="Ensembl"/>
        </authorList>
    </citation>
    <scope>IDENTIFICATION</scope>
    <source>
        <strain evidence="3">Glennie</strain>
    </source>
</reference>
<evidence type="ECO:0000259" key="2">
    <source>
        <dbReference type="Pfam" id="PF15115"/>
    </source>
</evidence>
<organism evidence="3 4">
    <name type="scientific">Ornithorhynchus anatinus</name>
    <name type="common">Duckbill platypus</name>
    <dbReference type="NCBI Taxonomy" id="9258"/>
    <lineage>
        <taxon>Eukaryota</taxon>
        <taxon>Metazoa</taxon>
        <taxon>Chordata</taxon>
        <taxon>Craniata</taxon>
        <taxon>Vertebrata</taxon>
        <taxon>Euteleostomi</taxon>
        <taxon>Mammalia</taxon>
        <taxon>Monotremata</taxon>
        <taxon>Ornithorhynchidae</taxon>
        <taxon>Ornithorhynchus</taxon>
    </lineage>
</organism>
<gene>
    <name evidence="3" type="primary">TEX36</name>
</gene>
<feature type="compositionally biased region" description="Pro residues" evidence="1">
    <location>
        <begin position="108"/>
        <end position="121"/>
    </location>
</feature>
<evidence type="ECO:0000256" key="1">
    <source>
        <dbReference type="SAM" id="MobiDB-lite"/>
    </source>
</evidence>